<dbReference type="RefSeq" id="WP_169925387.1">
    <property type="nucleotide sequence ID" value="NZ_PDJG01000001.1"/>
</dbReference>
<comment type="subcellular location">
    <subcellularLocation>
        <location evidence="1">Cell membrane</location>
        <topology evidence="1">Multi-pass membrane protein</topology>
    </subcellularLocation>
</comment>
<dbReference type="EMBL" id="PDJG01000001">
    <property type="protein sequence ID" value="PFG34176.1"/>
    <property type="molecule type" value="Genomic_DNA"/>
</dbReference>
<feature type="transmembrane region" description="Helical" evidence="7">
    <location>
        <begin position="232"/>
        <end position="252"/>
    </location>
</feature>
<keyword evidence="11" id="KW-1185">Reference proteome</keyword>
<evidence type="ECO:0000259" key="9">
    <source>
        <dbReference type="Pfam" id="PF02687"/>
    </source>
</evidence>
<keyword evidence="4 7" id="KW-1133">Transmembrane helix</keyword>
<evidence type="ECO:0000256" key="7">
    <source>
        <dbReference type="SAM" id="Phobius"/>
    </source>
</evidence>
<dbReference type="GO" id="GO:0022857">
    <property type="term" value="F:transmembrane transporter activity"/>
    <property type="evidence" value="ECO:0007669"/>
    <property type="project" value="TreeGrafter"/>
</dbReference>
<evidence type="ECO:0000256" key="6">
    <source>
        <dbReference type="ARBA" id="ARBA00038076"/>
    </source>
</evidence>
<name>A0A2A9E696_9MICO</name>
<comment type="similarity">
    <text evidence="6">Belongs to the ABC-4 integral membrane protein family.</text>
</comment>
<dbReference type="PANTHER" id="PTHR30572">
    <property type="entry name" value="MEMBRANE COMPONENT OF TRANSPORTER-RELATED"/>
    <property type="match status" value="1"/>
</dbReference>
<evidence type="ECO:0000256" key="2">
    <source>
        <dbReference type="ARBA" id="ARBA00022475"/>
    </source>
</evidence>
<keyword evidence="5 7" id="KW-0472">Membrane</keyword>
<feature type="transmembrane region" description="Helical" evidence="7">
    <location>
        <begin position="309"/>
        <end position="336"/>
    </location>
</feature>
<protein>
    <submittedName>
        <fullName evidence="10">Putative ABC transport system permease protein</fullName>
    </submittedName>
</protein>
<evidence type="ECO:0000256" key="8">
    <source>
        <dbReference type="SAM" id="SignalP"/>
    </source>
</evidence>
<evidence type="ECO:0000256" key="1">
    <source>
        <dbReference type="ARBA" id="ARBA00004651"/>
    </source>
</evidence>
<keyword evidence="3 7" id="KW-0812">Transmembrane</keyword>
<evidence type="ECO:0000313" key="11">
    <source>
        <dbReference type="Proteomes" id="UP000225548"/>
    </source>
</evidence>
<feature type="chain" id="PRO_5012676401" evidence="8">
    <location>
        <begin position="23"/>
        <end position="346"/>
    </location>
</feature>
<keyword evidence="8" id="KW-0732">Signal</keyword>
<feature type="signal peptide" evidence="8">
    <location>
        <begin position="1"/>
        <end position="22"/>
    </location>
</feature>
<comment type="caution">
    <text evidence="10">The sequence shown here is derived from an EMBL/GenBank/DDBJ whole genome shotgun (WGS) entry which is preliminary data.</text>
</comment>
<evidence type="ECO:0000313" key="10">
    <source>
        <dbReference type="EMBL" id="PFG34176.1"/>
    </source>
</evidence>
<evidence type="ECO:0000256" key="3">
    <source>
        <dbReference type="ARBA" id="ARBA00022692"/>
    </source>
</evidence>
<accession>A0A2A9E696</accession>
<dbReference type="InterPro" id="IPR050250">
    <property type="entry name" value="Macrolide_Exporter_MacB"/>
</dbReference>
<sequence length="346" mass="35480">MSVIVSAIVTLTVILTTGQSAASRQAVLNTIDTLGTTLIVVSDNSTEGILGPDFVDSAGNLSTVEWSFGLSDVTDAHNSALGAGATPIPVRKYIGTLPDEVTLSAGRMPIAAGEMWLGTTAFENARMESPSGTIRADDTNYAVVGSFAAPTAISQFDELGLIKTSDTERAGLGIRYVYVSATEAASVDEVISSLIAMVPTQDVASISVEAAAGAIALREALGAQLDADARSMLVLVLVVGFILTMVITYVSVSSRRRDIGRRRALGATRSQTVALILLQGLATSTIGALTGTGVGLLIVHVLIGATPGAPFTASVCLLAILVSGIGSIPPAVLAAFTDPVRILRVP</sequence>
<dbReference type="AlphaFoldDB" id="A0A2A9E696"/>
<dbReference type="Pfam" id="PF02687">
    <property type="entry name" value="FtsX"/>
    <property type="match status" value="1"/>
</dbReference>
<dbReference type="Proteomes" id="UP000225548">
    <property type="component" value="Unassembled WGS sequence"/>
</dbReference>
<dbReference type="GO" id="GO:0005886">
    <property type="term" value="C:plasma membrane"/>
    <property type="evidence" value="ECO:0007669"/>
    <property type="project" value="UniProtKB-SubCell"/>
</dbReference>
<organism evidence="10 11">
    <name type="scientific">Sanguibacter antarcticus</name>
    <dbReference type="NCBI Taxonomy" id="372484"/>
    <lineage>
        <taxon>Bacteria</taxon>
        <taxon>Bacillati</taxon>
        <taxon>Actinomycetota</taxon>
        <taxon>Actinomycetes</taxon>
        <taxon>Micrococcales</taxon>
        <taxon>Sanguibacteraceae</taxon>
        <taxon>Sanguibacter</taxon>
    </lineage>
</organism>
<feature type="domain" description="ABC3 transporter permease C-terminal" evidence="9">
    <location>
        <begin position="231"/>
        <end position="325"/>
    </location>
</feature>
<gene>
    <name evidence="10" type="ORF">ATL42_2080</name>
</gene>
<proteinExistence type="inferred from homology"/>
<reference evidence="10 11" key="1">
    <citation type="submission" date="2017-10" db="EMBL/GenBank/DDBJ databases">
        <title>Sequencing the genomes of 1000 actinobacteria strains.</title>
        <authorList>
            <person name="Klenk H.-P."/>
        </authorList>
    </citation>
    <scope>NUCLEOTIDE SEQUENCE [LARGE SCALE GENOMIC DNA]</scope>
    <source>
        <strain evidence="10 11">DSM 18966</strain>
    </source>
</reference>
<dbReference type="InterPro" id="IPR003838">
    <property type="entry name" value="ABC3_permease_C"/>
</dbReference>
<keyword evidence="2" id="KW-1003">Cell membrane</keyword>
<evidence type="ECO:0000256" key="5">
    <source>
        <dbReference type="ARBA" id="ARBA00023136"/>
    </source>
</evidence>
<feature type="transmembrane region" description="Helical" evidence="7">
    <location>
        <begin position="273"/>
        <end position="303"/>
    </location>
</feature>
<evidence type="ECO:0000256" key="4">
    <source>
        <dbReference type="ARBA" id="ARBA00022989"/>
    </source>
</evidence>
<dbReference type="PANTHER" id="PTHR30572:SF4">
    <property type="entry name" value="ABC TRANSPORTER PERMEASE YTRF"/>
    <property type="match status" value="1"/>
</dbReference>